<keyword evidence="3" id="KW-1185">Reference proteome</keyword>
<feature type="domain" description="N-acetyltransferase" evidence="1">
    <location>
        <begin position="6"/>
        <end position="147"/>
    </location>
</feature>
<gene>
    <name evidence="2" type="ORF">HX018_15540</name>
</gene>
<dbReference type="RefSeq" id="WP_286651990.1">
    <property type="nucleotide sequence ID" value="NZ_JACAGK010000053.1"/>
</dbReference>
<reference evidence="2" key="1">
    <citation type="submission" date="2020-06" db="EMBL/GenBank/DDBJ databases">
        <authorList>
            <person name="Dong N."/>
        </authorList>
    </citation>
    <scope>NUCLEOTIDE SEQUENCE</scope>
    <source>
        <strain evidence="2">R1692</strain>
    </source>
</reference>
<accession>A0ABT7NQZ9</accession>
<dbReference type="PROSITE" id="PS51186">
    <property type="entry name" value="GNAT"/>
    <property type="match status" value="1"/>
</dbReference>
<sequence>MNWVIKSFDDLSAKELYRILQVRIDVFMLEQNCLYPECDDKDLKSKHLFLMEQDQCAAYARLLPPDVSYPNCSSIGRVVVHPNFRKQQLGQQLMKEAIHYQKNNYPNHTIRISAQLYLQAFYENLGFVRESDVYLEDDIPHVEMALD</sequence>
<reference evidence="2" key="2">
    <citation type="journal article" date="2022" name="Sci. Total Environ.">
        <title>Prevalence, transmission, and molecular epidemiology of tet(X)-positive bacteria among humans, animals, and environmental niches in China: An epidemiological, and genomic-based study.</title>
        <authorList>
            <person name="Dong N."/>
            <person name="Zeng Y."/>
            <person name="Cai C."/>
            <person name="Sun C."/>
            <person name="Lu J."/>
            <person name="Liu C."/>
            <person name="Zhou H."/>
            <person name="Sun Q."/>
            <person name="Shu L."/>
            <person name="Wang H."/>
            <person name="Wang Y."/>
            <person name="Wang S."/>
            <person name="Wu C."/>
            <person name="Chan E.W."/>
            <person name="Chen G."/>
            <person name="Shen Z."/>
            <person name="Chen S."/>
            <person name="Zhang R."/>
        </authorList>
    </citation>
    <scope>NUCLEOTIDE SEQUENCE</scope>
    <source>
        <strain evidence="2">R1692</strain>
    </source>
</reference>
<comment type="caution">
    <text evidence="2">The sequence shown here is derived from an EMBL/GenBank/DDBJ whole genome shotgun (WGS) entry which is preliminary data.</text>
</comment>
<dbReference type="EMBL" id="JACAGK010000053">
    <property type="protein sequence ID" value="MDM1049652.1"/>
    <property type="molecule type" value="Genomic_DNA"/>
</dbReference>
<evidence type="ECO:0000313" key="2">
    <source>
        <dbReference type="EMBL" id="MDM1049652.1"/>
    </source>
</evidence>
<dbReference type="Gene3D" id="3.40.630.30">
    <property type="match status" value="1"/>
</dbReference>
<evidence type="ECO:0000259" key="1">
    <source>
        <dbReference type="PROSITE" id="PS51186"/>
    </source>
</evidence>
<dbReference type="InterPro" id="IPR000182">
    <property type="entry name" value="GNAT_dom"/>
</dbReference>
<dbReference type="SUPFAM" id="SSF55729">
    <property type="entry name" value="Acyl-CoA N-acyltransferases (Nat)"/>
    <property type="match status" value="1"/>
</dbReference>
<dbReference type="Proteomes" id="UP001170954">
    <property type="component" value="Unassembled WGS sequence"/>
</dbReference>
<proteinExistence type="predicted"/>
<dbReference type="Pfam" id="PF13673">
    <property type="entry name" value="Acetyltransf_10"/>
    <property type="match status" value="1"/>
</dbReference>
<dbReference type="InterPro" id="IPR016181">
    <property type="entry name" value="Acyl_CoA_acyltransferase"/>
</dbReference>
<evidence type="ECO:0000313" key="3">
    <source>
        <dbReference type="Proteomes" id="UP001170954"/>
    </source>
</evidence>
<organism evidence="2 3">
    <name type="scientific">Sphingobacterium hotanense</name>
    <dbReference type="NCBI Taxonomy" id="649196"/>
    <lineage>
        <taxon>Bacteria</taxon>
        <taxon>Pseudomonadati</taxon>
        <taxon>Bacteroidota</taxon>
        <taxon>Sphingobacteriia</taxon>
        <taxon>Sphingobacteriales</taxon>
        <taxon>Sphingobacteriaceae</taxon>
        <taxon>Sphingobacterium</taxon>
    </lineage>
</organism>
<dbReference type="CDD" id="cd04301">
    <property type="entry name" value="NAT_SF"/>
    <property type="match status" value="1"/>
</dbReference>
<protein>
    <submittedName>
        <fullName evidence="2">GNAT family N-acetyltransferase</fullName>
    </submittedName>
</protein>
<name>A0ABT7NQZ9_9SPHI</name>